<gene>
    <name evidence="2" type="ORF">LWC34_02955</name>
</gene>
<dbReference type="RefSeq" id="WP_233722859.1">
    <property type="nucleotide sequence ID" value="NZ_JAJVCN010000001.1"/>
</dbReference>
<name>A0ABS8Z1I8_9PSEU</name>
<sequence>MPRIRLTYWWDGHAPGAVVDVDDQVATTLIGRIAVPATDDAETERPARKQSETSKA</sequence>
<reference evidence="2 3" key="1">
    <citation type="submission" date="2021-12" db="EMBL/GenBank/DDBJ databases">
        <title>Genome sequence of Kibdelosporangium philippinense ATCC 49844.</title>
        <authorList>
            <person name="Fedorov E.A."/>
            <person name="Omeragic M."/>
            <person name="Shalygina K.F."/>
            <person name="Maclea K.S."/>
        </authorList>
    </citation>
    <scope>NUCLEOTIDE SEQUENCE [LARGE SCALE GENOMIC DNA]</scope>
    <source>
        <strain evidence="2 3">ATCC 49844</strain>
    </source>
</reference>
<feature type="region of interest" description="Disordered" evidence="1">
    <location>
        <begin position="36"/>
        <end position="56"/>
    </location>
</feature>
<protein>
    <submittedName>
        <fullName evidence="2">Uncharacterized protein</fullName>
    </submittedName>
</protein>
<comment type="caution">
    <text evidence="2">The sequence shown here is derived from an EMBL/GenBank/DDBJ whole genome shotgun (WGS) entry which is preliminary data.</text>
</comment>
<evidence type="ECO:0000256" key="1">
    <source>
        <dbReference type="SAM" id="MobiDB-lite"/>
    </source>
</evidence>
<accession>A0ABS8Z1I8</accession>
<proteinExistence type="predicted"/>
<evidence type="ECO:0000313" key="2">
    <source>
        <dbReference type="EMBL" id="MCE7001804.1"/>
    </source>
</evidence>
<feature type="compositionally biased region" description="Basic and acidic residues" evidence="1">
    <location>
        <begin position="43"/>
        <end position="56"/>
    </location>
</feature>
<evidence type="ECO:0000313" key="3">
    <source>
        <dbReference type="Proteomes" id="UP001521150"/>
    </source>
</evidence>
<organism evidence="2 3">
    <name type="scientific">Kibdelosporangium philippinense</name>
    <dbReference type="NCBI Taxonomy" id="211113"/>
    <lineage>
        <taxon>Bacteria</taxon>
        <taxon>Bacillati</taxon>
        <taxon>Actinomycetota</taxon>
        <taxon>Actinomycetes</taxon>
        <taxon>Pseudonocardiales</taxon>
        <taxon>Pseudonocardiaceae</taxon>
        <taxon>Kibdelosporangium</taxon>
    </lineage>
</organism>
<dbReference type="EMBL" id="JAJVCN010000001">
    <property type="protein sequence ID" value="MCE7001804.1"/>
    <property type="molecule type" value="Genomic_DNA"/>
</dbReference>
<dbReference type="Proteomes" id="UP001521150">
    <property type="component" value="Unassembled WGS sequence"/>
</dbReference>
<keyword evidence="3" id="KW-1185">Reference proteome</keyword>